<evidence type="ECO:0000313" key="3">
    <source>
        <dbReference type="Proteomes" id="UP000199687"/>
    </source>
</evidence>
<dbReference type="STRING" id="531814.SAMN04487944_1262"/>
<dbReference type="AlphaFoldDB" id="A0A1H9VPJ9"/>
<keyword evidence="2" id="KW-0167">Capsid protein</keyword>
<evidence type="ECO:0000259" key="1">
    <source>
        <dbReference type="Pfam" id="PF07552"/>
    </source>
</evidence>
<dbReference type="GO" id="GO:0031160">
    <property type="term" value="C:spore wall"/>
    <property type="evidence" value="ECO:0007669"/>
    <property type="project" value="InterPro"/>
</dbReference>
<feature type="domain" description="Spore coat protein X/V" evidence="1">
    <location>
        <begin position="102"/>
        <end position="159"/>
    </location>
</feature>
<dbReference type="InterPro" id="IPR011428">
    <property type="entry name" value="Spore_coat_X/V"/>
</dbReference>
<keyword evidence="2" id="KW-0946">Virion</keyword>
<proteinExistence type="predicted"/>
<dbReference type="EMBL" id="FOGL01000026">
    <property type="protein sequence ID" value="SES23605.1"/>
    <property type="molecule type" value="Genomic_DNA"/>
</dbReference>
<dbReference type="OrthoDB" id="2680713at2"/>
<reference evidence="2 3" key="1">
    <citation type="submission" date="2016-10" db="EMBL/GenBank/DDBJ databases">
        <authorList>
            <person name="de Groot N.N."/>
        </authorList>
    </citation>
    <scope>NUCLEOTIDE SEQUENCE [LARGE SCALE GENOMIC DNA]</scope>
    <source>
        <strain evidence="2 3">CGMCC 1.7727</strain>
    </source>
</reference>
<organism evidence="2 3">
    <name type="scientific">Gracilibacillus ureilyticus</name>
    <dbReference type="NCBI Taxonomy" id="531814"/>
    <lineage>
        <taxon>Bacteria</taxon>
        <taxon>Bacillati</taxon>
        <taxon>Bacillota</taxon>
        <taxon>Bacilli</taxon>
        <taxon>Bacillales</taxon>
        <taxon>Bacillaceae</taxon>
        <taxon>Gracilibacillus</taxon>
    </lineage>
</organism>
<protein>
    <submittedName>
        <fullName evidence="2">Spore coat protein X</fullName>
    </submittedName>
</protein>
<evidence type="ECO:0000313" key="2">
    <source>
        <dbReference type="EMBL" id="SES23605.1"/>
    </source>
</evidence>
<gene>
    <name evidence="2" type="ORF">SAMN04487944_1262</name>
</gene>
<name>A0A1H9VPJ9_9BACI</name>
<sequence>MTEVRYVNGRPVYYTGRNVQTKKWNALDPSMCHPFDHSTDNQEGRQEIKSLQESYESIIIKDSCDVEVSTTDTQAALNVQVGLQAAIALVISISIADSDKADRVTQDLYEKIKSSQVNKQQTYVENSRGVKVTTTDTDVAVNAQVLLQVLLALIARLDIL</sequence>
<dbReference type="GO" id="GO:0030435">
    <property type="term" value="P:sporulation resulting in formation of a cellular spore"/>
    <property type="evidence" value="ECO:0007669"/>
    <property type="project" value="InterPro"/>
</dbReference>
<dbReference type="RefSeq" id="WP_089744013.1">
    <property type="nucleotide sequence ID" value="NZ_FOGL01000026.1"/>
</dbReference>
<dbReference type="Proteomes" id="UP000199687">
    <property type="component" value="Unassembled WGS sequence"/>
</dbReference>
<accession>A0A1H9VPJ9</accession>
<keyword evidence="3" id="KW-1185">Reference proteome</keyword>
<dbReference type="Pfam" id="PF07552">
    <property type="entry name" value="Coat_X"/>
    <property type="match status" value="2"/>
</dbReference>
<feature type="domain" description="Spore coat protein X/V" evidence="1">
    <location>
        <begin position="41"/>
        <end position="95"/>
    </location>
</feature>